<sequence>MRDFADQSVDQARKAFDEYMSATRKAVGSAEETAQTVKARANDMGRTALEYTEEHVSAAFDLAQKMVRAKDPQEMMQLQSEYLKKQMEALGEQVRELGDKAARTAQDVARKTRD</sequence>
<dbReference type="OrthoDB" id="7856369at2"/>
<evidence type="ECO:0000313" key="3">
    <source>
        <dbReference type="EMBL" id="QGZ37494.1"/>
    </source>
</evidence>
<dbReference type="InterPro" id="IPR018968">
    <property type="entry name" value="Phasin"/>
</dbReference>
<gene>
    <name evidence="3" type="ORF">GH266_17800</name>
</gene>
<dbReference type="NCBIfam" id="TIGR01841">
    <property type="entry name" value="phasin"/>
    <property type="match status" value="1"/>
</dbReference>
<reference evidence="3 4" key="1">
    <citation type="submission" date="2019-12" db="EMBL/GenBank/DDBJ databases">
        <title>The genome of Stappia indica PHM037.</title>
        <authorList>
            <person name="Kacar D."/>
            <person name="Galan B."/>
            <person name="Canedo L."/>
            <person name="Rodriguez P."/>
            <person name="de la Calle F."/>
            <person name="Garcia J.L."/>
        </authorList>
    </citation>
    <scope>NUCLEOTIDE SEQUENCE [LARGE SCALE GENOMIC DNA]</scope>
    <source>
        <strain evidence="3 4">PHM037</strain>
    </source>
</reference>
<feature type="domain" description="Phasin" evidence="2">
    <location>
        <begin position="19"/>
        <end position="109"/>
    </location>
</feature>
<evidence type="ECO:0000259" key="2">
    <source>
        <dbReference type="Pfam" id="PF09361"/>
    </source>
</evidence>
<dbReference type="AlphaFoldDB" id="A0A857CER2"/>
<evidence type="ECO:0000313" key="4">
    <source>
        <dbReference type="Proteomes" id="UP000435648"/>
    </source>
</evidence>
<dbReference type="InterPro" id="IPR010234">
    <property type="entry name" value="Phasin_subfam-2"/>
</dbReference>
<dbReference type="NCBIfam" id="TIGR01985">
    <property type="entry name" value="phasin_2"/>
    <property type="match status" value="1"/>
</dbReference>
<proteinExistence type="predicted"/>
<protein>
    <submittedName>
        <fullName evidence="3">Phasin</fullName>
    </submittedName>
</protein>
<evidence type="ECO:0000256" key="1">
    <source>
        <dbReference type="SAM" id="MobiDB-lite"/>
    </source>
</evidence>
<dbReference type="Pfam" id="PF09361">
    <property type="entry name" value="Phasin_2"/>
    <property type="match status" value="1"/>
</dbReference>
<dbReference type="EMBL" id="CP046908">
    <property type="protein sequence ID" value="QGZ37494.1"/>
    <property type="molecule type" value="Genomic_DNA"/>
</dbReference>
<accession>A0A857CER2</accession>
<organism evidence="3 4">
    <name type="scientific">Stappia indica</name>
    <dbReference type="NCBI Taxonomy" id="538381"/>
    <lineage>
        <taxon>Bacteria</taxon>
        <taxon>Pseudomonadati</taxon>
        <taxon>Pseudomonadota</taxon>
        <taxon>Alphaproteobacteria</taxon>
        <taxon>Hyphomicrobiales</taxon>
        <taxon>Stappiaceae</taxon>
        <taxon>Stappia</taxon>
    </lineage>
</organism>
<dbReference type="InterPro" id="IPR010127">
    <property type="entry name" value="Phasin_subfam-1"/>
</dbReference>
<dbReference type="Proteomes" id="UP000435648">
    <property type="component" value="Chromosome"/>
</dbReference>
<dbReference type="KEGG" id="siw:GH266_17800"/>
<feature type="region of interest" description="Disordered" evidence="1">
    <location>
        <begin position="94"/>
        <end position="114"/>
    </location>
</feature>
<name>A0A857CER2_9HYPH</name>